<protein>
    <submittedName>
        <fullName evidence="12">Myeloid cell surface antigen CD33-like isoform X1</fullName>
    </submittedName>
</protein>
<evidence type="ECO:0000256" key="4">
    <source>
        <dbReference type="ARBA" id="ARBA00022889"/>
    </source>
</evidence>
<keyword evidence="6 9" id="KW-0472">Membrane</keyword>
<dbReference type="InterPro" id="IPR013106">
    <property type="entry name" value="Ig_V-set"/>
</dbReference>
<evidence type="ECO:0000256" key="6">
    <source>
        <dbReference type="ARBA" id="ARBA00023136"/>
    </source>
</evidence>
<reference evidence="12" key="2">
    <citation type="submission" date="2025-08" db="UniProtKB">
        <authorList>
            <consortium name="RefSeq"/>
        </authorList>
    </citation>
    <scope>IDENTIFICATION</scope>
    <source>
        <tissue evidence="12">Cell line</tissue>
    </source>
</reference>
<evidence type="ECO:0000256" key="8">
    <source>
        <dbReference type="SAM" id="MobiDB-lite"/>
    </source>
</evidence>
<evidence type="ECO:0000313" key="12">
    <source>
        <dbReference type="RefSeq" id="XP_072613785.1"/>
    </source>
</evidence>
<evidence type="ECO:0000256" key="7">
    <source>
        <dbReference type="ARBA" id="ARBA00038361"/>
    </source>
</evidence>
<dbReference type="RefSeq" id="XP_072613785.1">
    <property type="nucleotide sequence ID" value="XM_072757684.1"/>
</dbReference>
<feature type="domain" description="Ig-like" evidence="10">
    <location>
        <begin position="63"/>
        <end position="168"/>
    </location>
</feature>
<gene>
    <name evidence="12" type="primary">LOC112931435</name>
</gene>
<dbReference type="CDD" id="cd05712">
    <property type="entry name" value="IgV_CD33"/>
    <property type="match status" value="1"/>
</dbReference>
<keyword evidence="5 9" id="KW-1133">Transmembrane helix</keyword>
<proteinExistence type="inferred from homology"/>
<dbReference type="InterPro" id="IPR036179">
    <property type="entry name" value="Ig-like_dom_sf"/>
</dbReference>
<dbReference type="PROSITE" id="PS50835">
    <property type="entry name" value="IG_LIKE"/>
    <property type="match status" value="2"/>
</dbReference>
<dbReference type="GeneID" id="112931435"/>
<evidence type="ECO:0000256" key="2">
    <source>
        <dbReference type="ARBA" id="ARBA00022692"/>
    </source>
</evidence>
<dbReference type="InterPro" id="IPR051036">
    <property type="entry name" value="SIGLEC"/>
</dbReference>
<dbReference type="PANTHER" id="PTHR12035:SF132">
    <property type="entry name" value="MYELOID CELL SURFACE ANTIGEN CD33"/>
    <property type="match status" value="1"/>
</dbReference>
<dbReference type="InterPro" id="IPR003599">
    <property type="entry name" value="Ig_sub"/>
</dbReference>
<evidence type="ECO:0000256" key="5">
    <source>
        <dbReference type="ARBA" id="ARBA00022989"/>
    </source>
</evidence>
<keyword evidence="11" id="KW-1185">Reference proteome</keyword>
<evidence type="ECO:0000256" key="1">
    <source>
        <dbReference type="ARBA" id="ARBA00004167"/>
    </source>
</evidence>
<keyword evidence="3" id="KW-0430">Lectin</keyword>
<reference evidence="11" key="1">
    <citation type="submission" date="2025-05" db="UniProtKB">
        <authorList>
            <consortium name="RefSeq"/>
        </authorList>
    </citation>
    <scope>NUCLEOTIDE SEQUENCE [LARGE SCALE GENOMIC DNA]</scope>
</reference>
<name>A0ABM5AG68_VULVU</name>
<dbReference type="InterPro" id="IPR013783">
    <property type="entry name" value="Ig-like_fold"/>
</dbReference>
<sequence length="412" mass="45758">MLLPSFSWVLPAPILLDFTSPSPTGSLHTLLSRMLLLLLPILWAVEWAQGKVKLGASADAGVPTRFLAQDPIYWLQIQESLTVQEGLCISVPCYFSHPMEYWTNTYSAWGYWFRNGTNVHWGAPVATNNPGRKVQEETQGQFFLLGDPQANNCSLEIRDAQRRDSGTYFFRLERGPYLKYSYLQNQLSVHVTALTHTPDILIPGTLECGYPRNLTCSVPWACEQGIPPIFSWMSAALTSLGPRTHLSSVLTLTPRPQDHGTNLTCQVQFPAVGVMVERTIQLNVTCTTQNPTNGVCLEHRTGKPGTRSGLTVGAIGGAGVTMLLTLCLCLIFFRVKTCRKTASRTAVGMDNIHPVVEPAPLDYQESDLPDDPTSSAEVPPTSEMEQELYYASIRFHRRTESTCAEYSEIRTQ</sequence>
<dbReference type="Proteomes" id="UP001652641">
    <property type="component" value="Chromosome 1"/>
</dbReference>
<evidence type="ECO:0000259" key="10">
    <source>
        <dbReference type="PROSITE" id="PS50835"/>
    </source>
</evidence>
<dbReference type="Gene3D" id="2.60.40.10">
    <property type="entry name" value="Immunoglobulins"/>
    <property type="match status" value="2"/>
</dbReference>
<keyword evidence="4" id="KW-0130">Cell adhesion</keyword>
<dbReference type="SMART" id="SM00409">
    <property type="entry name" value="IG"/>
    <property type="match status" value="2"/>
</dbReference>
<dbReference type="InterPro" id="IPR007110">
    <property type="entry name" value="Ig-like_dom"/>
</dbReference>
<comment type="similarity">
    <text evidence="7">Belongs to the immunoglobulin superfamily. SIGLEC (sialic acid binding Ig-like lectin) family.</text>
</comment>
<comment type="subcellular location">
    <subcellularLocation>
        <location evidence="1">Membrane</location>
        <topology evidence="1">Single-pass membrane protein</topology>
    </subcellularLocation>
</comment>
<feature type="domain" description="Ig-like" evidence="10">
    <location>
        <begin position="198"/>
        <end position="281"/>
    </location>
</feature>
<dbReference type="PANTHER" id="PTHR12035">
    <property type="entry name" value="SIALIC ACID BINDING IMMUNOGLOBULIN-LIKE LECTIN"/>
    <property type="match status" value="1"/>
</dbReference>
<organism evidence="11 12">
    <name type="scientific">Vulpes vulpes</name>
    <name type="common">Red fox</name>
    <dbReference type="NCBI Taxonomy" id="9627"/>
    <lineage>
        <taxon>Eukaryota</taxon>
        <taxon>Metazoa</taxon>
        <taxon>Chordata</taxon>
        <taxon>Craniata</taxon>
        <taxon>Vertebrata</taxon>
        <taxon>Euteleostomi</taxon>
        <taxon>Mammalia</taxon>
        <taxon>Eutheria</taxon>
        <taxon>Laurasiatheria</taxon>
        <taxon>Carnivora</taxon>
        <taxon>Caniformia</taxon>
        <taxon>Canidae</taxon>
        <taxon>Vulpes</taxon>
    </lineage>
</organism>
<evidence type="ECO:0000256" key="3">
    <source>
        <dbReference type="ARBA" id="ARBA00022734"/>
    </source>
</evidence>
<accession>A0ABM5AG68</accession>
<evidence type="ECO:0000256" key="9">
    <source>
        <dbReference type="SAM" id="Phobius"/>
    </source>
</evidence>
<feature type="transmembrane region" description="Helical" evidence="9">
    <location>
        <begin position="310"/>
        <end position="333"/>
    </location>
</feature>
<dbReference type="Pfam" id="PF07686">
    <property type="entry name" value="V-set"/>
    <property type="match status" value="1"/>
</dbReference>
<dbReference type="SUPFAM" id="SSF48726">
    <property type="entry name" value="Immunoglobulin"/>
    <property type="match status" value="2"/>
</dbReference>
<evidence type="ECO:0000313" key="11">
    <source>
        <dbReference type="Proteomes" id="UP001652641"/>
    </source>
</evidence>
<feature type="region of interest" description="Disordered" evidence="8">
    <location>
        <begin position="361"/>
        <end position="383"/>
    </location>
</feature>
<keyword evidence="2 9" id="KW-0812">Transmembrane</keyword>